<dbReference type="Proteomes" id="UP000034805">
    <property type="component" value="Unassembled WGS sequence"/>
</dbReference>
<evidence type="ECO:0000256" key="11">
    <source>
        <dbReference type="ARBA" id="ARBA00023170"/>
    </source>
</evidence>
<dbReference type="Gene3D" id="2.10.50.10">
    <property type="entry name" value="Tumor Necrosis Factor Receptor, subunit A, domain 2"/>
    <property type="match status" value="1"/>
</dbReference>
<dbReference type="GO" id="GO:0007411">
    <property type="term" value="P:axon guidance"/>
    <property type="evidence" value="ECO:0007669"/>
    <property type="project" value="TreeGrafter"/>
</dbReference>
<dbReference type="SMART" id="SM00454">
    <property type="entry name" value="SAM"/>
    <property type="match status" value="1"/>
</dbReference>
<dbReference type="PANTHER" id="PTHR46877:SF20">
    <property type="entry name" value="RECEPTOR PROTEIN-TYROSINE KINASE"/>
    <property type="match status" value="1"/>
</dbReference>
<comment type="subcellular location">
    <subcellularLocation>
        <location evidence="1">Cell membrane</location>
        <topology evidence="1">Single-pass type I membrane protein</topology>
    </subcellularLocation>
</comment>
<keyword evidence="5" id="KW-0677">Repeat</keyword>
<dbReference type="InterPro" id="IPR013783">
    <property type="entry name" value="Ig-like_fold"/>
</dbReference>
<dbReference type="CDD" id="cd00063">
    <property type="entry name" value="FN3"/>
    <property type="match status" value="2"/>
</dbReference>
<evidence type="ECO:0000256" key="2">
    <source>
        <dbReference type="ARBA" id="ARBA00022475"/>
    </source>
</evidence>
<dbReference type="FunFam" id="1.10.150.50:FF:000029">
    <property type="entry name" value="Ephrin type-A receptor 1"/>
    <property type="match status" value="1"/>
</dbReference>
<dbReference type="InterPro" id="IPR013761">
    <property type="entry name" value="SAM/pointed_sf"/>
</dbReference>
<evidence type="ECO:0000259" key="15">
    <source>
        <dbReference type="PROSITE" id="PS50853"/>
    </source>
</evidence>
<evidence type="ECO:0000256" key="3">
    <source>
        <dbReference type="ARBA" id="ARBA00022692"/>
    </source>
</evidence>
<dbReference type="Pfam" id="PF00041">
    <property type="entry name" value="fn3"/>
    <property type="match status" value="2"/>
</dbReference>
<dbReference type="FunFam" id="2.60.40.10:FF:000059">
    <property type="entry name" value="Ephrin type-A receptor 6"/>
    <property type="match status" value="1"/>
</dbReference>
<dbReference type="FunFam" id="2.10.50.10:FF:000001">
    <property type="entry name" value="Ephrin type-A receptor 5"/>
    <property type="match status" value="1"/>
</dbReference>
<keyword evidence="9 13" id="KW-1133">Transmembrane helix</keyword>
<dbReference type="InterPro" id="IPR036116">
    <property type="entry name" value="FN3_sf"/>
</dbReference>
<feature type="domain" description="SAM" evidence="14">
    <location>
        <begin position="400"/>
        <end position="464"/>
    </location>
</feature>
<dbReference type="InterPro" id="IPR050449">
    <property type="entry name" value="Ephrin_rcpt_TKs"/>
</dbReference>
<dbReference type="InterPro" id="IPR001660">
    <property type="entry name" value="SAM"/>
</dbReference>
<dbReference type="SMART" id="SM00060">
    <property type="entry name" value="FN3"/>
    <property type="match status" value="2"/>
</dbReference>
<evidence type="ECO:0000256" key="4">
    <source>
        <dbReference type="ARBA" id="ARBA00022729"/>
    </source>
</evidence>
<organism evidence="16 17">
    <name type="scientific">Scleropages formosus</name>
    <name type="common">Asian bonytongue</name>
    <name type="synonym">Osteoglossum formosum</name>
    <dbReference type="NCBI Taxonomy" id="113540"/>
    <lineage>
        <taxon>Eukaryota</taxon>
        <taxon>Metazoa</taxon>
        <taxon>Chordata</taxon>
        <taxon>Craniata</taxon>
        <taxon>Vertebrata</taxon>
        <taxon>Euteleostomi</taxon>
        <taxon>Actinopterygii</taxon>
        <taxon>Neopterygii</taxon>
        <taxon>Teleostei</taxon>
        <taxon>Osteoglossocephala</taxon>
        <taxon>Osteoglossomorpha</taxon>
        <taxon>Osteoglossiformes</taxon>
        <taxon>Osteoglossidae</taxon>
        <taxon>Scleropages</taxon>
    </lineage>
</organism>
<dbReference type="InterPro" id="IPR027936">
    <property type="entry name" value="Eph_TM"/>
</dbReference>
<evidence type="ECO:0000256" key="5">
    <source>
        <dbReference type="ARBA" id="ARBA00022737"/>
    </source>
</evidence>
<keyword evidence="8" id="KW-0130">Cell adhesion</keyword>
<keyword evidence="3 13" id="KW-0812">Transmembrane</keyword>
<evidence type="ECO:0000259" key="14">
    <source>
        <dbReference type="PROSITE" id="PS50105"/>
    </source>
</evidence>
<proteinExistence type="predicted"/>
<name>A0A0P7VCE2_SCLFO</name>
<reference evidence="16 17" key="1">
    <citation type="submission" date="2015-08" db="EMBL/GenBank/DDBJ databases">
        <title>The genome of the Asian arowana (Scleropages formosus).</title>
        <authorList>
            <person name="Tan M.H."/>
            <person name="Gan H.M."/>
            <person name="Croft L.J."/>
            <person name="Austin C.M."/>
        </authorList>
    </citation>
    <scope>NUCLEOTIDE SEQUENCE [LARGE SCALE GENOMIC DNA]</scope>
    <source>
        <strain evidence="16">Aro1</strain>
    </source>
</reference>
<gene>
    <name evidence="16" type="ORF">Z043_108133</name>
</gene>
<evidence type="ECO:0000313" key="17">
    <source>
        <dbReference type="Proteomes" id="UP000034805"/>
    </source>
</evidence>
<evidence type="ECO:0000256" key="7">
    <source>
        <dbReference type="ARBA" id="ARBA00022840"/>
    </source>
</evidence>
<dbReference type="GO" id="GO:0030425">
    <property type="term" value="C:dendrite"/>
    <property type="evidence" value="ECO:0007669"/>
    <property type="project" value="TreeGrafter"/>
</dbReference>
<protein>
    <submittedName>
        <fullName evidence="16">Ephrin type-A receptor 2-like</fullName>
    </submittedName>
</protein>
<dbReference type="Pfam" id="PF14575">
    <property type="entry name" value="EphA2_TM"/>
    <property type="match status" value="1"/>
</dbReference>
<evidence type="ECO:0000256" key="8">
    <source>
        <dbReference type="ARBA" id="ARBA00022889"/>
    </source>
</evidence>
<keyword evidence="2" id="KW-1003">Cell membrane</keyword>
<dbReference type="PROSITE" id="PS50105">
    <property type="entry name" value="SAM_DOMAIN"/>
    <property type="match status" value="1"/>
</dbReference>
<dbReference type="Pfam" id="PF00536">
    <property type="entry name" value="SAM_1"/>
    <property type="match status" value="1"/>
</dbReference>
<dbReference type="PROSITE" id="PS50853">
    <property type="entry name" value="FN3"/>
    <property type="match status" value="1"/>
</dbReference>
<comment type="caution">
    <text evidence="16">The sequence shown here is derived from an EMBL/GenBank/DDBJ whole genome shotgun (WGS) entry which is preliminary data.</text>
</comment>
<evidence type="ECO:0000256" key="10">
    <source>
        <dbReference type="ARBA" id="ARBA00023136"/>
    </source>
</evidence>
<feature type="transmembrane region" description="Helical" evidence="13">
    <location>
        <begin position="302"/>
        <end position="323"/>
    </location>
</feature>
<dbReference type="Gene3D" id="2.60.40.10">
    <property type="entry name" value="Immunoglobulins"/>
    <property type="match status" value="2"/>
</dbReference>
<dbReference type="GO" id="GO:0005886">
    <property type="term" value="C:plasma membrane"/>
    <property type="evidence" value="ECO:0007669"/>
    <property type="project" value="UniProtKB-SubCell"/>
</dbReference>
<dbReference type="SUPFAM" id="SSF49265">
    <property type="entry name" value="Fibronectin type III"/>
    <property type="match status" value="1"/>
</dbReference>
<keyword evidence="6" id="KW-0547">Nucleotide-binding</keyword>
<evidence type="ECO:0000256" key="6">
    <source>
        <dbReference type="ARBA" id="ARBA00022741"/>
    </source>
</evidence>
<dbReference type="GO" id="GO:0005005">
    <property type="term" value="F:transmembrane-ephrin receptor activity"/>
    <property type="evidence" value="ECO:0007669"/>
    <property type="project" value="TreeGrafter"/>
</dbReference>
<dbReference type="GO" id="GO:0007155">
    <property type="term" value="P:cell adhesion"/>
    <property type="evidence" value="ECO:0007669"/>
    <property type="project" value="UniProtKB-KW"/>
</dbReference>
<keyword evidence="12" id="KW-0325">Glycoprotein</keyword>
<sequence length="473" mass="51690">MACQPGFFKTSVSSELCGPCPKNTQRSAPGALSCPCQEGFYRAPEDPQTAGCSGPPSAPRDLYATSIAVGKLRLSWRPPADTGGRDDISYSVSCERCEAALCQPCGGDLRFDPGSSGLQELRVNVLGLEPGLNYTFRVEALSGVSQFSSSHAATLLTTTMLHTDPPKVTLIHLDKQTATSLTLSWAVSQRSMLRTPRYELKYRKKVSSHCEVFPCADGRPFRWLNEDLLVLQEDNGVTDITTYTVLLLEKNTVQISDLVPGTAYVFRVTVLSPEGTPNGEGKEHEFETLPQVEAQVQSRAPVVLGAALGGGTVLLVVVVVLLLHKRRRGAHTRQGPEDTYFSSAEQLKPLKTYVDPHTYEDPNVAVLKFAAEIHPSHITKQKVIGAVKHAMIVTDGCDGSPFRSIAEWLESIKMSQYNENFTRAGIVTMEQVLQMKTEDVRNIGVRLPGHLKRIAYSILGLKDQTSTLSVFAV</sequence>
<evidence type="ECO:0000256" key="13">
    <source>
        <dbReference type="SAM" id="Phobius"/>
    </source>
</evidence>
<dbReference type="PANTHER" id="PTHR46877">
    <property type="entry name" value="EPH RECEPTOR A5"/>
    <property type="match status" value="1"/>
</dbReference>
<keyword evidence="10 13" id="KW-0472">Membrane</keyword>
<dbReference type="Gene3D" id="1.10.150.50">
    <property type="entry name" value="Transcription Factor, Ets-1"/>
    <property type="match status" value="1"/>
</dbReference>
<dbReference type="GO" id="GO:0005524">
    <property type="term" value="F:ATP binding"/>
    <property type="evidence" value="ECO:0007669"/>
    <property type="project" value="UniProtKB-KW"/>
</dbReference>
<dbReference type="InterPro" id="IPR003961">
    <property type="entry name" value="FN3_dom"/>
</dbReference>
<evidence type="ECO:0000256" key="9">
    <source>
        <dbReference type="ARBA" id="ARBA00022989"/>
    </source>
</evidence>
<evidence type="ECO:0000256" key="12">
    <source>
        <dbReference type="ARBA" id="ARBA00023180"/>
    </source>
</evidence>
<dbReference type="EMBL" id="JARO02002368">
    <property type="protein sequence ID" value="KPP72837.1"/>
    <property type="molecule type" value="Genomic_DNA"/>
</dbReference>
<accession>A0A0P7VCE2</accession>
<feature type="domain" description="Fibronectin type-III" evidence="15">
    <location>
        <begin position="58"/>
        <end position="166"/>
    </location>
</feature>
<evidence type="ECO:0000256" key="1">
    <source>
        <dbReference type="ARBA" id="ARBA00004251"/>
    </source>
</evidence>
<keyword evidence="4" id="KW-0732">Signal</keyword>
<dbReference type="AlphaFoldDB" id="A0A0P7VCE2"/>
<keyword evidence="11 16" id="KW-0675">Receptor</keyword>
<evidence type="ECO:0000313" key="16">
    <source>
        <dbReference type="EMBL" id="KPP72837.1"/>
    </source>
</evidence>
<dbReference type="SUPFAM" id="SSF47769">
    <property type="entry name" value="SAM/Pointed domain"/>
    <property type="match status" value="1"/>
</dbReference>
<keyword evidence="7" id="KW-0067">ATP-binding</keyword>